<keyword evidence="10 16" id="KW-0520">NAD</keyword>
<dbReference type="PATRIC" id="fig|754476.3.peg.2489"/>
<dbReference type="AlphaFoldDB" id="I1XLQ9"/>
<dbReference type="HAMAP" id="MF_00427">
    <property type="entry name" value="NqrC"/>
    <property type="match status" value="1"/>
</dbReference>
<dbReference type="GO" id="GO:0006814">
    <property type="term" value="P:sodium ion transport"/>
    <property type="evidence" value="ECO:0007669"/>
    <property type="project" value="UniProtKB-UniRule"/>
</dbReference>
<keyword evidence="12 16" id="KW-0406">Ion transport</keyword>
<comment type="similarity">
    <text evidence="16 17">Belongs to the NqrC family.</text>
</comment>
<keyword evidence="15 16" id="KW-0739">Sodium transport</keyword>
<dbReference type="KEGG" id="mej:Q7A_2529"/>
<dbReference type="SMART" id="SM00900">
    <property type="entry name" value="FMN_bind"/>
    <property type="match status" value="1"/>
</dbReference>
<evidence type="ECO:0000256" key="2">
    <source>
        <dbReference type="ARBA" id="ARBA00022475"/>
    </source>
</evidence>
<feature type="modified residue" description="FMN phosphoryl threonine" evidence="16">
    <location>
        <position position="242"/>
    </location>
</feature>
<dbReference type="GO" id="GO:0005886">
    <property type="term" value="C:plasma membrane"/>
    <property type="evidence" value="ECO:0007669"/>
    <property type="project" value="UniProtKB-SubCell"/>
</dbReference>
<keyword evidence="19" id="KW-1185">Reference proteome</keyword>
<keyword evidence="11 16" id="KW-0915">Sodium</keyword>
<dbReference type="GO" id="GO:0010181">
    <property type="term" value="F:FMN binding"/>
    <property type="evidence" value="ECO:0007669"/>
    <property type="project" value="UniProtKB-UniRule"/>
</dbReference>
<comment type="catalytic activity">
    <reaction evidence="16 17">
        <text>a ubiquinone + n Na(+)(in) + NADH + H(+) = a ubiquinol + n Na(+)(out) + NAD(+)</text>
        <dbReference type="Rhea" id="RHEA:47748"/>
        <dbReference type="Rhea" id="RHEA-COMP:9565"/>
        <dbReference type="Rhea" id="RHEA-COMP:9566"/>
        <dbReference type="ChEBI" id="CHEBI:15378"/>
        <dbReference type="ChEBI" id="CHEBI:16389"/>
        <dbReference type="ChEBI" id="CHEBI:17976"/>
        <dbReference type="ChEBI" id="CHEBI:29101"/>
        <dbReference type="ChEBI" id="CHEBI:57540"/>
        <dbReference type="ChEBI" id="CHEBI:57945"/>
        <dbReference type="EC" id="7.2.1.1"/>
    </reaction>
</comment>
<dbReference type="NCBIfam" id="NF003749">
    <property type="entry name" value="PRK05346.1-5"/>
    <property type="match status" value="1"/>
</dbReference>
<reference evidence="18 19" key="2">
    <citation type="journal article" date="2013" name="Int. J. Syst. Evol. Microbiol.">
        <title>Methylophaga nitratireducenticrescens sp. nov. and Methylophaga frappieri sp. nov., isolated from the biofilm of the methanol-fed denitrification system treating the seawater at the Montreal Biodome.</title>
        <authorList>
            <person name="Villeneuve C."/>
            <person name="Martineau C."/>
            <person name="Mauffrey F."/>
            <person name="Villemur R."/>
        </authorList>
    </citation>
    <scope>NUCLEOTIDE SEQUENCE [LARGE SCALE GENOMIC DNA]</scope>
    <source>
        <strain evidence="18 19">JAM1</strain>
    </source>
</reference>
<accession>I1XLQ9</accession>
<comment type="function">
    <text evidence="16">NQR complex catalyzes the reduction of ubiquinone-1 to ubiquinol by two successive reactions, coupled with the transport of Na(+) ions from the cytoplasm to the periplasm. NqrA to NqrE are probably involved in the second step, the conversion of ubisemiquinone to ubiquinol.</text>
</comment>
<evidence type="ECO:0000256" key="1">
    <source>
        <dbReference type="ARBA" id="ARBA00022448"/>
    </source>
</evidence>
<keyword evidence="9 16" id="KW-1133">Transmembrane helix</keyword>
<evidence type="ECO:0000256" key="14">
    <source>
        <dbReference type="ARBA" id="ARBA00023136"/>
    </source>
</evidence>
<feature type="transmembrane region" description="Helical" evidence="16">
    <location>
        <begin position="26"/>
        <end position="47"/>
    </location>
</feature>
<dbReference type="PIRSF" id="PIRSF009437">
    <property type="entry name" value="NQR-1_subunit_C"/>
    <property type="match status" value="1"/>
</dbReference>
<organism evidence="18 19">
    <name type="scientific">Methylophaga nitratireducenticrescens</name>
    <dbReference type="NCBI Taxonomy" id="754476"/>
    <lineage>
        <taxon>Bacteria</taxon>
        <taxon>Pseudomonadati</taxon>
        <taxon>Pseudomonadota</taxon>
        <taxon>Gammaproteobacteria</taxon>
        <taxon>Thiotrichales</taxon>
        <taxon>Piscirickettsiaceae</taxon>
        <taxon>Methylophaga</taxon>
    </lineage>
</organism>
<evidence type="ECO:0000256" key="8">
    <source>
        <dbReference type="ARBA" id="ARBA00022967"/>
    </source>
</evidence>
<evidence type="ECO:0000256" key="16">
    <source>
        <dbReference type="HAMAP-Rule" id="MF_00427"/>
    </source>
</evidence>
<comment type="caution">
    <text evidence="16">Lacks conserved residue(s) required for the propagation of feature annotation.</text>
</comment>
<keyword evidence="2 16" id="KW-1003">Cell membrane</keyword>
<gene>
    <name evidence="16" type="primary">nqrC</name>
    <name evidence="18" type="ordered locus">Q7A_2529</name>
</gene>
<keyword evidence="6 16" id="KW-0288">FMN</keyword>
<keyword evidence="14 16" id="KW-0472">Membrane</keyword>
<evidence type="ECO:0000256" key="5">
    <source>
        <dbReference type="ARBA" id="ARBA00022630"/>
    </source>
</evidence>
<sequence length="275" mass="30485">MAEITQKKGFLGRLMQLPNDDPKKTIFIAIVLCLVCSVMVSTAAVSLKSRQVVNQKNDIRQNILAVTDQFEPGMDMEAAFEQFEVRLVDLANGQYADTDIDPATYDQRKAAGSPDLGVRLENQQDVAGIGSRAKYAPVYILRDGDEIQQLVIPIHGYGLWSTMYGFLSLGSDFNTIQGLRFYEHAETPGLGGEIENPRWLAKWEGKKIYDENGNVAFRVARGYVDNNLPQAEYKVDGLSGATLTSKGVSNMISFWLGEDGFGPYLQSLRSERGNN</sequence>
<dbReference type="InterPro" id="IPR007329">
    <property type="entry name" value="FMN-bd"/>
</dbReference>
<dbReference type="NCBIfam" id="TIGR01938">
    <property type="entry name" value="nqrC"/>
    <property type="match status" value="1"/>
</dbReference>
<dbReference type="EMBL" id="CP003390">
    <property type="protein sequence ID" value="AFI85328.1"/>
    <property type="molecule type" value="Genomic_DNA"/>
</dbReference>
<comment type="subunit">
    <text evidence="16 17">Composed of six subunits; NqrA, NqrB, NqrC, NqrD, NqrE and NqrF.</text>
</comment>
<evidence type="ECO:0000256" key="6">
    <source>
        <dbReference type="ARBA" id="ARBA00022643"/>
    </source>
</evidence>
<evidence type="ECO:0000256" key="3">
    <source>
        <dbReference type="ARBA" id="ARBA00022519"/>
    </source>
</evidence>
<evidence type="ECO:0000256" key="11">
    <source>
        <dbReference type="ARBA" id="ARBA00023053"/>
    </source>
</evidence>
<dbReference type="RefSeq" id="WP_014707691.1">
    <property type="nucleotide sequence ID" value="NC_017857.3"/>
</dbReference>
<reference evidence="18 19" key="1">
    <citation type="journal article" date="2012" name="J. Bacteriol.">
        <title>Complete genome sequences of Methylophaga sp. strain JAM1 and Methylophaga sp. strain JAM7.</title>
        <authorList>
            <person name="Villeneuve C."/>
            <person name="Martineau C."/>
            <person name="Mauffrey F."/>
            <person name="Villemur R."/>
        </authorList>
    </citation>
    <scope>NUCLEOTIDE SEQUENCE [LARGE SCALE GENOMIC DNA]</scope>
    <source>
        <strain evidence="18 19">JAM1</strain>
    </source>
</reference>
<proteinExistence type="inferred from homology"/>
<dbReference type="EC" id="7.2.1.1" evidence="16 17"/>
<dbReference type="Proteomes" id="UP000009144">
    <property type="component" value="Chromosome"/>
</dbReference>
<evidence type="ECO:0000256" key="13">
    <source>
        <dbReference type="ARBA" id="ARBA00023075"/>
    </source>
</evidence>
<dbReference type="PANTHER" id="PTHR37838">
    <property type="entry name" value="NA(+)-TRANSLOCATING NADH-QUINONE REDUCTASE SUBUNIT C"/>
    <property type="match status" value="1"/>
</dbReference>
<keyword evidence="4 16" id="KW-0597">Phosphoprotein</keyword>
<dbReference type="InterPro" id="IPR010204">
    <property type="entry name" value="NqrC"/>
</dbReference>
<name>I1XLQ9_METNJ</name>
<evidence type="ECO:0000313" key="19">
    <source>
        <dbReference type="Proteomes" id="UP000009144"/>
    </source>
</evidence>
<evidence type="ECO:0000256" key="12">
    <source>
        <dbReference type="ARBA" id="ARBA00023065"/>
    </source>
</evidence>
<evidence type="ECO:0000256" key="4">
    <source>
        <dbReference type="ARBA" id="ARBA00022553"/>
    </source>
</evidence>
<dbReference type="PANTHER" id="PTHR37838:SF1">
    <property type="entry name" value="NA(+)-TRANSLOCATING NADH-QUINONE REDUCTASE SUBUNIT C"/>
    <property type="match status" value="1"/>
</dbReference>
<dbReference type="HOGENOM" id="CLU_077882_0_1_6"/>
<dbReference type="eggNOG" id="COG2869">
    <property type="taxonomic scope" value="Bacteria"/>
</dbReference>
<evidence type="ECO:0000256" key="9">
    <source>
        <dbReference type="ARBA" id="ARBA00022989"/>
    </source>
</evidence>
<comment type="subcellular location">
    <subcellularLocation>
        <location evidence="16">Cell inner membrane</location>
        <topology evidence="16">Single-pass membrane protein</topology>
    </subcellularLocation>
</comment>
<keyword evidence="7 16" id="KW-0812">Transmembrane</keyword>
<keyword evidence="5 16" id="KW-0285">Flavoprotein</keyword>
<evidence type="ECO:0000256" key="15">
    <source>
        <dbReference type="ARBA" id="ARBA00023201"/>
    </source>
</evidence>
<keyword evidence="8 16" id="KW-1278">Translocase</keyword>
<dbReference type="GO" id="GO:0016655">
    <property type="term" value="F:oxidoreductase activity, acting on NAD(P)H, quinone or similar compound as acceptor"/>
    <property type="evidence" value="ECO:0007669"/>
    <property type="project" value="UniProtKB-UniRule"/>
</dbReference>
<evidence type="ECO:0000256" key="7">
    <source>
        <dbReference type="ARBA" id="ARBA00022692"/>
    </source>
</evidence>
<protein>
    <recommendedName>
        <fullName evidence="16 17">Na(+)-translocating NADH-quinone reductase subunit C</fullName>
        <shortName evidence="16 17">Na(+)-NQR subunit C</shortName>
        <shortName evidence="16 17">Na(+)-translocating NQR subunit C</shortName>
        <ecNumber evidence="16 17">7.2.1.1</ecNumber>
    </recommendedName>
    <alternativeName>
        <fullName evidence="16 17">NQR complex subunit C</fullName>
    </alternativeName>
    <alternativeName>
        <fullName evidence="16 17">NQR-1 subunit C</fullName>
    </alternativeName>
</protein>
<evidence type="ECO:0000256" key="10">
    <source>
        <dbReference type="ARBA" id="ARBA00023027"/>
    </source>
</evidence>
<dbReference type="STRING" id="754476.Q7A_2529"/>
<evidence type="ECO:0000256" key="17">
    <source>
        <dbReference type="PIRNR" id="PIRNR009437"/>
    </source>
</evidence>
<comment type="cofactor">
    <cofactor evidence="16 17">
        <name>FMN</name>
        <dbReference type="ChEBI" id="CHEBI:58210"/>
    </cofactor>
</comment>
<evidence type="ECO:0000313" key="18">
    <source>
        <dbReference type="EMBL" id="AFI85328.1"/>
    </source>
</evidence>
<dbReference type="Pfam" id="PF04205">
    <property type="entry name" value="FMN_bind"/>
    <property type="match status" value="1"/>
</dbReference>
<keyword evidence="1 16" id="KW-0813">Transport</keyword>
<keyword evidence="3 16" id="KW-0997">Cell inner membrane</keyword>
<keyword evidence="13 16" id="KW-0830">Ubiquinone</keyword>